<comment type="subcellular location">
    <subcellularLocation>
        <location evidence="1 8">Cell membrane</location>
        <topology evidence="1 8">Multi-pass membrane protein</topology>
    </subcellularLocation>
</comment>
<dbReference type="AlphaFoldDB" id="A0A1M4U891"/>
<comment type="function">
    <text evidence="9">Part of the binding-protein-dependent transport system for phosphate; probably responsible for the translocation of the substrate across the membrane.</text>
</comment>
<proteinExistence type="inferred from homology"/>
<dbReference type="EMBL" id="FQVL01000001">
    <property type="protein sequence ID" value="SHE53091.1"/>
    <property type="molecule type" value="Genomic_DNA"/>
</dbReference>
<evidence type="ECO:0000313" key="12">
    <source>
        <dbReference type="Proteomes" id="UP000184476"/>
    </source>
</evidence>
<keyword evidence="12" id="KW-1185">Reference proteome</keyword>
<dbReference type="InterPro" id="IPR000515">
    <property type="entry name" value="MetI-like"/>
</dbReference>
<accession>A0A1M4U891</accession>
<reference evidence="11 12" key="1">
    <citation type="submission" date="2016-11" db="EMBL/GenBank/DDBJ databases">
        <authorList>
            <person name="Jaros S."/>
            <person name="Januszkiewicz K."/>
            <person name="Wedrychowicz H."/>
        </authorList>
    </citation>
    <scope>NUCLEOTIDE SEQUENCE [LARGE SCALE GENOMIC DNA]</scope>
    <source>
        <strain evidence="11 12">DSM 44666</strain>
    </source>
</reference>
<name>A0A1M4U891_9BACL</name>
<evidence type="ECO:0000256" key="6">
    <source>
        <dbReference type="ARBA" id="ARBA00022989"/>
    </source>
</evidence>
<dbReference type="InterPro" id="IPR011864">
    <property type="entry name" value="Phosphate_PstC"/>
</dbReference>
<feature type="transmembrane region" description="Helical" evidence="8">
    <location>
        <begin position="230"/>
        <end position="252"/>
    </location>
</feature>
<evidence type="ECO:0000256" key="9">
    <source>
        <dbReference type="RuleBase" id="RU363054"/>
    </source>
</evidence>
<feature type="transmembrane region" description="Helical" evidence="8">
    <location>
        <begin position="37"/>
        <end position="57"/>
    </location>
</feature>
<sequence length="318" mass="34613">MEQVTNLPNKKLEETSLAEELRSPAKKLIRIEQRGRIYTLLSAWILIITLFSLLFFITSKGIMPFIHGEITLQNFFSTHWGPTSAEPGGPFFGSINFILGSLMVTLLSALISAPLGIGAAIFMTEISPKFGRKILQPAIEILVGIPSVVYGFIGLTLIVPFIRNTTGSIGFSLLAGVIVLSVMILPTIVSMSVDTIQSIPQSLREGSYALGATRWQTISRLLVRTSLPGLMTGVILGMARAFGEALAVQMVIGNSPNLPFQLMKPISTLTSVITLNMGNTVQGTPYNSVLWSMALILLLMTLFFILLIRLMTQRGKQG</sequence>
<dbReference type="STRING" id="112248.SAMN05444392_101873"/>
<evidence type="ECO:0000259" key="10">
    <source>
        <dbReference type="PROSITE" id="PS50928"/>
    </source>
</evidence>
<dbReference type="InterPro" id="IPR035906">
    <property type="entry name" value="MetI-like_sf"/>
</dbReference>
<evidence type="ECO:0000256" key="1">
    <source>
        <dbReference type="ARBA" id="ARBA00004651"/>
    </source>
</evidence>
<comment type="similarity">
    <text evidence="2 9">Belongs to the binding-protein-dependent transport system permease family. CysTW subfamily.</text>
</comment>
<dbReference type="SUPFAM" id="SSF161098">
    <property type="entry name" value="MetI-like"/>
    <property type="match status" value="1"/>
</dbReference>
<dbReference type="PANTHER" id="PTHR30425">
    <property type="entry name" value="PHOSPHATE TRANSPORT SYSTEM PERMEASE PROTEIN PST"/>
    <property type="match status" value="1"/>
</dbReference>
<organism evidence="11 12">
    <name type="scientific">Seinonella peptonophila</name>
    <dbReference type="NCBI Taxonomy" id="112248"/>
    <lineage>
        <taxon>Bacteria</taxon>
        <taxon>Bacillati</taxon>
        <taxon>Bacillota</taxon>
        <taxon>Bacilli</taxon>
        <taxon>Bacillales</taxon>
        <taxon>Thermoactinomycetaceae</taxon>
        <taxon>Seinonella</taxon>
    </lineage>
</organism>
<feature type="transmembrane region" description="Helical" evidence="8">
    <location>
        <begin position="289"/>
        <end position="308"/>
    </location>
</feature>
<keyword evidence="5 8" id="KW-0812">Transmembrane</keyword>
<dbReference type="CDD" id="cd06261">
    <property type="entry name" value="TM_PBP2"/>
    <property type="match status" value="1"/>
</dbReference>
<dbReference type="PANTHER" id="PTHR30425:SF2">
    <property type="entry name" value="ABC TRANSPORTER PERMEASE PROTEIN YQGH-RELATED"/>
    <property type="match status" value="1"/>
</dbReference>
<feature type="transmembrane region" description="Helical" evidence="8">
    <location>
        <begin position="141"/>
        <end position="162"/>
    </location>
</feature>
<dbReference type="Gene3D" id="1.10.3720.10">
    <property type="entry name" value="MetI-like"/>
    <property type="match status" value="1"/>
</dbReference>
<feature type="transmembrane region" description="Helical" evidence="8">
    <location>
        <begin position="168"/>
        <end position="189"/>
    </location>
</feature>
<protein>
    <recommendedName>
        <fullName evidence="9">Phosphate transport system permease protein</fullName>
    </recommendedName>
</protein>
<dbReference type="PROSITE" id="PS50928">
    <property type="entry name" value="ABC_TM1"/>
    <property type="match status" value="1"/>
</dbReference>
<dbReference type="InterPro" id="IPR051124">
    <property type="entry name" value="Phosphate_Transport_Permease"/>
</dbReference>
<dbReference type="GO" id="GO:0006817">
    <property type="term" value="P:phosphate ion transport"/>
    <property type="evidence" value="ECO:0007669"/>
    <property type="project" value="UniProtKB-KW"/>
</dbReference>
<dbReference type="Proteomes" id="UP000184476">
    <property type="component" value="Unassembled WGS sequence"/>
</dbReference>
<keyword evidence="9" id="KW-0592">Phosphate transport</keyword>
<evidence type="ECO:0000256" key="3">
    <source>
        <dbReference type="ARBA" id="ARBA00022448"/>
    </source>
</evidence>
<dbReference type="GO" id="GO:0005315">
    <property type="term" value="F:phosphate transmembrane transporter activity"/>
    <property type="evidence" value="ECO:0007669"/>
    <property type="project" value="InterPro"/>
</dbReference>
<evidence type="ECO:0000256" key="7">
    <source>
        <dbReference type="ARBA" id="ARBA00023136"/>
    </source>
</evidence>
<evidence type="ECO:0000256" key="4">
    <source>
        <dbReference type="ARBA" id="ARBA00022475"/>
    </source>
</evidence>
<evidence type="ECO:0000256" key="2">
    <source>
        <dbReference type="ARBA" id="ARBA00007069"/>
    </source>
</evidence>
<feature type="transmembrane region" description="Helical" evidence="8">
    <location>
        <begin position="97"/>
        <end position="121"/>
    </location>
</feature>
<dbReference type="NCBIfam" id="TIGR02138">
    <property type="entry name" value="phosphate_pstC"/>
    <property type="match status" value="1"/>
</dbReference>
<dbReference type="Pfam" id="PF00528">
    <property type="entry name" value="BPD_transp_1"/>
    <property type="match status" value="1"/>
</dbReference>
<evidence type="ECO:0000256" key="8">
    <source>
        <dbReference type="RuleBase" id="RU363032"/>
    </source>
</evidence>
<keyword evidence="7 8" id="KW-0472">Membrane</keyword>
<dbReference type="GO" id="GO:0005886">
    <property type="term" value="C:plasma membrane"/>
    <property type="evidence" value="ECO:0007669"/>
    <property type="project" value="UniProtKB-SubCell"/>
</dbReference>
<keyword evidence="4 9" id="KW-1003">Cell membrane</keyword>
<feature type="domain" description="ABC transmembrane type-1" evidence="10">
    <location>
        <begin position="98"/>
        <end position="308"/>
    </location>
</feature>
<evidence type="ECO:0000256" key="5">
    <source>
        <dbReference type="ARBA" id="ARBA00022692"/>
    </source>
</evidence>
<evidence type="ECO:0000313" key="11">
    <source>
        <dbReference type="EMBL" id="SHE53091.1"/>
    </source>
</evidence>
<gene>
    <name evidence="11" type="ORF">SAMN05444392_101873</name>
</gene>
<keyword evidence="3 8" id="KW-0813">Transport</keyword>
<keyword evidence="6 8" id="KW-1133">Transmembrane helix</keyword>